<dbReference type="PANTHER" id="PTHR43806:SF11">
    <property type="entry name" value="CEREVISIN-RELATED"/>
    <property type="match status" value="1"/>
</dbReference>
<evidence type="ECO:0000256" key="3">
    <source>
        <dbReference type="ARBA" id="ARBA00022475"/>
    </source>
</evidence>
<dbReference type="RefSeq" id="WP_010693497.1">
    <property type="nucleotide sequence ID" value="NZ_CP061007.1"/>
</dbReference>
<keyword evidence="8 12" id="KW-1133">Transmembrane helix</keyword>
<evidence type="ECO:0000256" key="1">
    <source>
        <dbReference type="ARBA" id="ARBA00004162"/>
    </source>
</evidence>
<evidence type="ECO:0000313" key="15">
    <source>
        <dbReference type="Proteomes" id="UP000233786"/>
    </source>
</evidence>
<keyword evidence="5 12" id="KW-0812">Transmembrane</keyword>
<dbReference type="Gene3D" id="3.40.50.200">
    <property type="entry name" value="Peptidase S8/S53 domain"/>
    <property type="match status" value="1"/>
</dbReference>
<dbReference type="EMBL" id="PJNB01000001">
    <property type="protein sequence ID" value="PKW18088.1"/>
    <property type="molecule type" value="Genomic_DNA"/>
</dbReference>
<evidence type="ECO:0000256" key="6">
    <source>
        <dbReference type="ARBA" id="ARBA00022801"/>
    </source>
</evidence>
<accession>A0A2N3Y592</accession>
<feature type="compositionally biased region" description="Low complexity" evidence="11">
    <location>
        <begin position="437"/>
        <end position="448"/>
    </location>
</feature>
<dbReference type="InterPro" id="IPR023834">
    <property type="entry name" value="T7SS_pept_S8A_mycosin"/>
</dbReference>
<comment type="subcellular location">
    <subcellularLocation>
        <location evidence="1">Cell membrane</location>
        <topology evidence="1">Single-pass membrane protein</topology>
    </subcellularLocation>
</comment>
<dbReference type="STRING" id="994479.GCA_000194155_01627"/>
<comment type="caution">
    <text evidence="10">Lacks conserved residue(s) required for the propagation of feature annotation.</text>
</comment>
<dbReference type="GO" id="GO:0004252">
    <property type="term" value="F:serine-type endopeptidase activity"/>
    <property type="evidence" value="ECO:0007669"/>
    <property type="project" value="InterPro"/>
</dbReference>
<evidence type="ECO:0000256" key="11">
    <source>
        <dbReference type="SAM" id="MobiDB-lite"/>
    </source>
</evidence>
<evidence type="ECO:0000256" key="9">
    <source>
        <dbReference type="ARBA" id="ARBA00023136"/>
    </source>
</evidence>
<dbReference type="AlphaFoldDB" id="A0A2N3Y592"/>
<dbReference type="SUPFAM" id="SSF52743">
    <property type="entry name" value="Subtilisin-like"/>
    <property type="match status" value="1"/>
</dbReference>
<reference evidence="14" key="1">
    <citation type="submission" date="2017-12" db="EMBL/GenBank/DDBJ databases">
        <title>Sequencing the genomes of 1000 Actinobacteria strains.</title>
        <authorList>
            <person name="Klenk H.-P."/>
        </authorList>
    </citation>
    <scope>NUCLEOTIDE SEQUENCE [LARGE SCALE GENOMIC DNA]</scope>
    <source>
        <strain evidence="14">DSM 44228</strain>
    </source>
</reference>
<evidence type="ECO:0000256" key="8">
    <source>
        <dbReference type="ARBA" id="ARBA00022989"/>
    </source>
</evidence>
<feature type="domain" description="Peptidase S8/S53" evidence="13">
    <location>
        <begin position="75"/>
        <end position="323"/>
    </location>
</feature>
<dbReference type="InterPro" id="IPR000209">
    <property type="entry name" value="Peptidase_S8/S53_dom"/>
</dbReference>
<feature type="compositionally biased region" description="Polar residues" evidence="11">
    <location>
        <begin position="403"/>
        <end position="414"/>
    </location>
</feature>
<dbReference type="GO" id="GO:0005886">
    <property type="term" value="C:plasma membrane"/>
    <property type="evidence" value="ECO:0007669"/>
    <property type="project" value="UniProtKB-SubCell"/>
</dbReference>
<sequence length="463" mass="47236">MSDRSSLFKSRGARVPRRSRLVATTLLVLVGLVAVPSPVSAQSSQCVPPANDIVRDVPWSQRRLAPQLAWQLDTGSSALVGVVDTGVSAAAPTLAGRVRPGADLLSSGSANNDCAGRGTFMAALIAAKQTTGVGFAGIAPNAEILPIRVAEKANEVDPAKLASGIRLAVDGGAKVVAVSLATPVPTAELRSAVEYAAARDVLIIAAADIDMQNGQTPYPAAFSSVLAVSGIDETGAPIRKSDTPSPVTPSLVAPGSNVLSVGPSGSGHLTASGGGIGVAFVAGTAALVRSYRPTLTAAEVRHRLLTTADHPGSTLPDRALGFGVVDPYAALSTLLPEESGDKPLAEPVPPLRLPPVPVIDHRPVQIALTLAFLMIGALVVGGLAAAVIRRGRNRGWRSAWTAEASQAQTTNSPEQKQEAVAKPDEQDARIGQSDLSPHAVAPAPGAAAQERPSYATGANPRDA</sequence>
<organism evidence="14 15">
    <name type="scientific">Saccharopolyspora spinosa</name>
    <dbReference type="NCBI Taxonomy" id="60894"/>
    <lineage>
        <taxon>Bacteria</taxon>
        <taxon>Bacillati</taxon>
        <taxon>Actinomycetota</taxon>
        <taxon>Actinomycetes</taxon>
        <taxon>Pseudonocardiales</taxon>
        <taxon>Pseudonocardiaceae</taxon>
        <taxon>Saccharopolyspora</taxon>
    </lineage>
</organism>
<feature type="region of interest" description="Disordered" evidence="11">
    <location>
        <begin position="397"/>
        <end position="463"/>
    </location>
</feature>
<dbReference type="PROSITE" id="PS51892">
    <property type="entry name" value="SUBTILASE"/>
    <property type="match status" value="1"/>
</dbReference>
<comment type="caution">
    <text evidence="14">The sequence shown here is derived from an EMBL/GenBank/DDBJ whole genome shotgun (WGS) entry which is preliminary data.</text>
</comment>
<dbReference type="GO" id="GO:0006508">
    <property type="term" value="P:proteolysis"/>
    <property type="evidence" value="ECO:0007669"/>
    <property type="project" value="UniProtKB-KW"/>
</dbReference>
<evidence type="ECO:0000256" key="10">
    <source>
        <dbReference type="PROSITE-ProRule" id="PRU01240"/>
    </source>
</evidence>
<evidence type="ECO:0000256" key="5">
    <source>
        <dbReference type="ARBA" id="ARBA00022692"/>
    </source>
</evidence>
<evidence type="ECO:0000259" key="13">
    <source>
        <dbReference type="Pfam" id="PF00082"/>
    </source>
</evidence>
<dbReference type="PRINTS" id="PR00723">
    <property type="entry name" value="SUBTILISIN"/>
</dbReference>
<dbReference type="InterPro" id="IPR050131">
    <property type="entry name" value="Peptidase_S8_subtilisin-like"/>
</dbReference>
<evidence type="ECO:0000256" key="12">
    <source>
        <dbReference type="SAM" id="Phobius"/>
    </source>
</evidence>
<protein>
    <submittedName>
        <fullName evidence="14">Type VII secretion-associated serine protease mycosin</fullName>
    </submittedName>
</protein>
<dbReference type="InterPro" id="IPR015500">
    <property type="entry name" value="Peptidase_S8_subtilisin-rel"/>
</dbReference>
<dbReference type="PANTHER" id="PTHR43806">
    <property type="entry name" value="PEPTIDASE S8"/>
    <property type="match status" value="1"/>
</dbReference>
<keyword evidence="4 14" id="KW-0645">Protease</keyword>
<feature type="compositionally biased region" description="Basic and acidic residues" evidence="11">
    <location>
        <begin position="415"/>
        <end position="428"/>
    </location>
</feature>
<keyword evidence="6" id="KW-0378">Hydrolase</keyword>
<proteinExistence type="inferred from homology"/>
<keyword evidence="3" id="KW-1003">Cell membrane</keyword>
<evidence type="ECO:0000256" key="4">
    <source>
        <dbReference type="ARBA" id="ARBA00022670"/>
    </source>
</evidence>
<feature type="transmembrane region" description="Helical" evidence="12">
    <location>
        <begin position="366"/>
        <end position="388"/>
    </location>
</feature>
<dbReference type="InterPro" id="IPR036852">
    <property type="entry name" value="Peptidase_S8/S53_dom_sf"/>
</dbReference>
<dbReference type="Pfam" id="PF00082">
    <property type="entry name" value="Peptidase_S8"/>
    <property type="match status" value="1"/>
</dbReference>
<name>A0A2N3Y592_SACSN</name>
<evidence type="ECO:0000256" key="2">
    <source>
        <dbReference type="ARBA" id="ARBA00011073"/>
    </source>
</evidence>
<keyword evidence="9 12" id="KW-0472">Membrane</keyword>
<dbReference type="Proteomes" id="UP000233786">
    <property type="component" value="Unassembled WGS sequence"/>
</dbReference>
<dbReference type="NCBIfam" id="TIGR03921">
    <property type="entry name" value="T7SS_mycosin"/>
    <property type="match status" value="1"/>
</dbReference>
<comment type="similarity">
    <text evidence="2 10">Belongs to the peptidase S8 family.</text>
</comment>
<keyword evidence="15" id="KW-1185">Reference proteome</keyword>
<evidence type="ECO:0000256" key="7">
    <source>
        <dbReference type="ARBA" id="ARBA00022825"/>
    </source>
</evidence>
<keyword evidence="7" id="KW-0720">Serine protease</keyword>
<evidence type="ECO:0000313" key="14">
    <source>
        <dbReference type="EMBL" id="PKW18088.1"/>
    </source>
</evidence>
<gene>
    <name evidence="14" type="ORF">A8926_6147</name>
</gene>